<dbReference type="EMBL" id="JPQZ01000006">
    <property type="protein sequence ID" value="KKO76188.1"/>
    <property type="molecule type" value="Genomic_DNA"/>
</dbReference>
<accession>A0A0F9WTP4</accession>
<dbReference type="OrthoDB" id="1919336at2759"/>
<protein>
    <submittedName>
        <fullName evidence="7">High mobility group protein</fullName>
    </submittedName>
</protein>
<organism evidence="7 8">
    <name type="scientific">Vairimorpha ceranae</name>
    <dbReference type="NCBI Taxonomy" id="40302"/>
    <lineage>
        <taxon>Eukaryota</taxon>
        <taxon>Fungi</taxon>
        <taxon>Fungi incertae sedis</taxon>
        <taxon>Microsporidia</taxon>
        <taxon>Nosematidae</taxon>
        <taxon>Vairimorpha</taxon>
    </lineage>
</organism>
<feature type="region of interest" description="Disordered" evidence="5">
    <location>
        <begin position="1"/>
        <end position="49"/>
    </location>
</feature>
<feature type="DNA-binding region" description="HMG box" evidence="4">
    <location>
        <begin position="24"/>
        <end position="91"/>
    </location>
</feature>
<feature type="region of interest" description="Disordered" evidence="5">
    <location>
        <begin position="181"/>
        <end position="204"/>
    </location>
</feature>
<feature type="domain" description="HMG box" evidence="6">
    <location>
        <begin position="118"/>
        <end position="192"/>
    </location>
</feature>
<dbReference type="RefSeq" id="XP_024331930.1">
    <property type="nucleotide sequence ID" value="XM_024476069.1"/>
</dbReference>
<evidence type="ECO:0000256" key="3">
    <source>
        <dbReference type="ARBA" id="ARBA00023242"/>
    </source>
</evidence>
<dbReference type="AlphaFoldDB" id="A0A0F9WTP4"/>
<dbReference type="InterPro" id="IPR009071">
    <property type="entry name" value="HMG_box_dom"/>
</dbReference>
<dbReference type="PROSITE" id="PS50118">
    <property type="entry name" value="HMG_BOX_2"/>
    <property type="match status" value="2"/>
</dbReference>
<feature type="compositionally biased region" description="Basic and acidic residues" evidence="5">
    <location>
        <begin position="36"/>
        <end position="45"/>
    </location>
</feature>
<feature type="domain" description="HMG box" evidence="6">
    <location>
        <begin position="24"/>
        <end position="91"/>
    </location>
</feature>
<dbReference type="Gene3D" id="1.10.30.10">
    <property type="entry name" value="High mobility group box domain"/>
    <property type="match status" value="2"/>
</dbReference>
<dbReference type="Proteomes" id="UP000034350">
    <property type="component" value="Unassembled WGS sequence"/>
</dbReference>
<dbReference type="InterPro" id="IPR050342">
    <property type="entry name" value="HMGB"/>
</dbReference>
<dbReference type="GO" id="GO:0003677">
    <property type="term" value="F:DNA binding"/>
    <property type="evidence" value="ECO:0007669"/>
    <property type="project" value="UniProtKB-UniRule"/>
</dbReference>
<feature type="DNA-binding region" description="HMG box" evidence="4">
    <location>
        <begin position="118"/>
        <end position="192"/>
    </location>
</feature>
<evidence type="ECO:0000313" key="7">
    <source>
        <dbReference type="EMBL" id="KKO76188.1"/>
    </source>
</evidence>
<evidence type="ECO:0000256" key="2">
    <source>
        <dbReference type="ARBA" id="ARBA00023125"/>
    </source>
</evidence>
<dbReference type="CDD" id="cd00084">
    <property type="entry name" value="HMG-box_SF"/>
    <property type="match status" value="1"/>
</dbReference>
<dbReference type="SMART" id="SM00398">
    <property type="entry name" value="HMG"/>
    <property type="match status" value="2"/>
</dbReference>
<proteinExistence type="predicted"/>
<evidence type="ECO:0000313" key="8">
    <source>
        <dbReference type="Proteomes" id="UP000034350"/>
    </source>
</evidence>
<dbReference type="InterPro" id="IPR036910">
    <property type="entry name" value="HMG_box_dom_sf"/>
</dbReference>
<dbReference type="VEuPathDB" id="MicrosporidiaDB:AAJ76_6000107507"/>
<dbReference type="GeneID" id="36321018"/>
<sequence length="204" mass="23755">MAVRSASKELKKKAPKKLKDLNAPKAPLTPYLKWGQEQREKDPEIKSLPVGQQGKKLSLMWQNVSDEIKEKYKSVYQKEKEAYLKEFEDYKKTDSYKEWFKQKEALSKEDGSTGKRKKRSAQSAYNVYFKEEYPIMASSMNTDGESKPSMKDVTAKVAEKWKNFSDAEKAAYQERADAINKEKKEAEFMSKEESKEEEEDSEDE</sequence>
<evidence type="ECO:0000259" key="6">
    <source>
        <dbReference type="PROSITE" id="PS50118"/>
    </source>
</evidence>
<evidence type="ECO:0000256" key="1">
    <source>
        <dbReference type="ARBA" id="ARBA00004123"/>
    </source>
</evidence>
<evidence type="ECO:0000256" key="4">
    <source>
        <dbReference type="PROSITE-ProRule" id="PRU00267"/>
    </source>
</evidence>
<dbReference type="Pfam" id="PF09011">
    <property type="entry name" value="HMG_box_2"/>
    <property type="match status" value="1"/>
</dbReference>
<dbReference type="GO" id="GO:0005634">
    <property type="term" value="C:nucleus"/>
    <property type="evidence" value="ECO:0007669"/>
    <property type="project" value="UniProtKB-SubCell"/>
</dbReference>
<feature type="compositionally biased region" description="Basic and acidic residues" evidence="5">
    <location>
        <begin position="181"/>
        <end position="194"/>
    </location>
</feature>
<reference evidence="7 8" key="1">
    <citation type="journal article" date="2015" name="Environ. Microbiol.">
        <title>Genome analyses suggest the presence of polyploidy and recent human-driven expansions in eight global populations of the honeybee pathogen Nosema ceranae.</title>
        <authorList>
            <person name="Pelin A."/>
            <person name="Selman M."/>
            <person name="Aris-Brosou S."/>
            <person name="Farinelli L."/>
            <person name="Corradi N."/>
        </authorList>
    </citation>
    <scope>NUCLEOTIDE SEQUENCE [LARGE SCALE GENOMIC DNA]</scope>
    <source>
        <strain evidence="7 8">PA08 1199</strain>
    </source>
</reference>
<keyword evidence="8" id="KW-1185">Reference proteome</keyword>
<evidence type="ECO:0000256" key="5">
    <source>
        <dbReference type="SAM" id="MobiDB-lite"/>
    </source>
</evidence>
<gene>
    <name evidence="7" type="ORF">AAJ76_6000107507</name>
</gene>
<dbReference type="SUPFAM" id="SSF47095">
    <property type="entry name" value="HMG-box"/>
    <property type="match status" value="2"/>
</dbReference>
<dbReference type="PANTHER" id="PTHR48112">
    <property type="entry name" value="HIGH MOBILITY GROUP PROTEIN DSP1"/>
    <property type="match status" value="1"/>
</dbReference>
<keyword evidence="2 4" id="KW-0238">DNA-binding</keyword>
<comment type="caution">
    <text evidence="7">The sequence shown here is derived from an EMBL/GenBank/DDBJ whole genome shotgun (WGS) entry which is preliminary data.</text>
</comment>
<keyword evidence="3 4" id="KW-0539">Nucleus</keyword>
<name>A0A0F9WTP4_9MICR</name>
<dbReference type="Pfam" id="PF00505">
    <property type="entry name" value="HMG_box"/>
    <property type="match status" value="1"/>
</dbReference>
<dbReference type="PANTHER" id="PTHR48112:SF32">
    <property type="entry name" value="HIGH MOBILITY GROUP PROTEIN B3"/>
    <property type="match status" value="1"/>
</dbReference>
<feature type="compositionally biased region" description="Acidic residues" evidence="5">
    <location>
        <begin position="195"/>
        <end position="204"/>
    </location>
</feature>
<comment type="subcellular location">
    <subcellularLocation>
        <location evidence="1">Nucleus</location>
    </subcellularLocation>
</comment>